<gene>
    <name evidence="2" type="ORF">PIB30_071233</name>
</gene>
<evidence type="ECO:0000313" key="2">
    <source>
        <dbReference type="EMBL" id="MED6138115.1"/>
    </source>
</evidence>
<organism evidence="2 3">
    <name type="scientific">Stylosanthes scabra</name>
    <dbReference type="NCBI Taxonomy" id="79078"/>
    <lineage>
        <taxon>Eukaryota</taxon>
        <taxon>Viridiplantae</taxon>
        <taxon>Streptophyta</taxon>
        <taxon>Embryophyta</taxon>
        <taxon>Tracheophyta</taxon>
        <taxon>Spermatophyta</taxon>
        <taxon>Magnoliopsida</taxon>
        <taxon>eudicotyledons</taxon>
        <taxon>Gunneridae</taxon>
        <taxon>Pentapetalae</taxon>
        <taxon>rosids</taxon>
        <taxon>fabids</taxon>
        <taxon>Fabales</taxon>
        <taxon>Fabaceae</taxon>
        <taxon>Papilionoideae</taxon>
        <taxon>50 kb inversion clade</taxon>
        <taxon>dalbergioids sensu lato</taxon>
        <taxon>Dalbergieae</taxon>
        <taxon>Pterocarpus clade</taxon>
        <taxon>Stylosanthes</taxon>
    </lineage>
</organism>
<keyword evidence="3" id="KW-1185">Reference proteome</keyword>
<proteinExistence type="predicted"/>
<dbReference type="EMBL" id="JASCZI010061234">
    <property type="protein sequence ID" value="MED6138115.1"/>
    <property type="molecule type" value="Genomic_DNA"/>
</dbReference>
<feature type="region of interest" description="Disordered" evidence="1">
    <location>
        <begin position="105"/>
        <end position="174"/>
    </location>
</feature>
<sequence length="174" mass="19304">MAEGTQSGEDELPVFDGIGSGYGWSILAQQFWNARGVSEAQRFLEVSSAFTGRTSIWFHLWSLRNPNADWDTFDLAFPHQFQPDMRPILPEICWKEPEQGIVAAESEEKKEVEEEVDSDSTNNEIDAEGAKLEENQDLNLGQLDSPAEENALIDAEVNTVPKEEGGDTVNEGGD</sequence>
<reference evidence="2 3" key="1">
    <citation type="journal article" date="2023" name="Plants (Basel)">
        <title>Bridging the Gap: Combining Genomics and Transcriptomics Approaches to Understand Stylosanthes scabra, an Orphan Legume from the Brazilian Caatinga.</title>
        <authorList>
            <person name="Ferreira-Neto J.R.C."/>
            <person name="da Silva M.D."/>
            <person name="Binneck E."/>
            <person name="de Melo N.F."/>
            <person name="da Silva R.H."/>
            <person name="de Melo A.L.T.M."/>
            <person name="Pandolfi V."/>
            <person name="Bustamante F.O."/>
            <person name="Brasileiro-Vidal A.C."/>
            <person name="Benko-Iseppon A.M."/>
        </authorList>
    </citation>
    <scope>NUCLEOTIDE SEQUENCE [LARGE SCALE GENOMIC DNA]</scope>
    <source>
        <tissue evidence="2">Leaves</tissue>
    </source>
</reference>
<dbReference type="Proteomes" id="UP001341840">
    <property type="component" value="Unassembled WGS sequence"/>
</dbReference>
<protein>
    <submittedName>
        <fullName evidence="2">Uncharacterized protein</fullName>
    </submittedName>
</protein>
<accession>A0ABU6SPE9</accession>
<name>A0ABU6SPE9_9FABA</name>
<comment type="caution">
    <text evidence="2">The sequence shown here is derived from an EMBL/GenBank/DDBJ whole genome shotgun (WGS) entry which is preliminary data.</text>
</comment>
<evidence type="ECO:0000256" key="1">
    <source>
        <dbReference type="SAM" id="MobiDB-lite"/>
    </source>
</evidence>
<evidence type="ECO:0000313" key="3">
    <source>
        <dbReference type="Proteomes" id="UP001341840"/>
    </source>
</evidence>